<sequence length="504" mass="53689">MSLLLATAALAALDDPCAAMGRAKVADVRIVSATAVGGDAGFTPPDKRALPVTVDFCRIEGVIEKEIGFELWLPIAKDWNGHFLAGGVGGQAGQYNYRELSRGVRRGYASASTDTGHKASDRHWLLGDPMRAANYAGRSNHLLAVKAKALVRHFYGTPARRALFVGCSGGGRQALTEAQRYPTDYDGIIAGAPGARTPEMSARRMWEMVQHSASRPWMTAAQWALIAKAGVEACDGADGVKDGVVENPATCRFRPADLLCRAGQAEACLTPQQAALATRIYGPLIDETGRRVDDGLLPGVPVSPTPLPEPFTPGPPYLAVALFGDGVHRDPNWNPATFRVGRDLAAIDKVMDLHADNPDLTRFRDHGGKLLMYQGWIDPLVEARTTIDYLRAVEAKMGGPERTAQFVRLYMAPGVDHCVGGPGADQLGGAGGDGIALDPEHDMLSALEAWLDSGEGPGTLIAAKRDGTAITRTRPLCPYPLEARYDGTGDADVARSYRCAKPAG</sequence>
<dbReference type="SUPFAM" id="SSF53474">
    <property type="entry name" value="alpha/beta-Hydrolases"/>
    <property type="match status" value="1"/>
</dbReference>
<keyword evidence="4" id="KW-0732">Signal</keyword>
<name>A0ABY7TGT4_9SPHN</name>
<dbReference type="Pfam" id="PF07519">
    <property type="entry name" value="Tannase"/>
    <property type="match status" value="2"/>
</dbReference>
<evidence type="ECO:0000256" key="3">
    <source>
        <dbReference type="ARBA" id="ARBA00022723"/>
    </source>
</evidence>
<comment type="similarity">
    <text evidence="1">Belongs to the tannase family.</text>
</comment>
<evidence type="ECO:0000256" key="7">
    <source>
        <dbReference type="ARBA" id="ARBA00023157"/>
    </source>
</evidence>
<dbReference type="RefSeq" id="WP_273686384.1">
    <property type="nucleotide sequence ID" value="NZ_CP117411.1"/>
</dbReference>
<organism evidence="8 9">
    <name type="scientific">Sphingomonas naphthae</name>
    <dbReference type="NCBI Taxonomy" id="1813468"/>
    <lineage>
        <taxon>Bacteria</taxon>
        <taxon>Pseudomonadati</taxon>
        <taxon>Pseudomonadota</taxon>
        <taxon>Alphaproteobacteria</taxon>
        <taxon>Sphingomonadales</taxon>
        <taxon>Sphingomonadaceae</taxon>
        <taxon>Sphingomonas</taxon>
    </lineage>
</organism>
<proteinExistence type="inferred from homology"/>
<evidence type="ECO:0000256" key="6">
    <source>
        <dbReference type="ARBA" id="ARBA00022837"/>
    </source>
</evidence>
<keyword evidence="5 8" id="KW-0378">Hydrolase</keyword>
<evidence type="ECO:0000313" key="9">
    <source>
        <dbReference type="Proteomes" id="UP001220395"/>
    </source>
</evidence>
<dbReference type="InterPro" id="IPR011118">
    <property type="entry name" value="Tannase/feruloyl_esterase"/>
</dbReference>
<evidence type="ECO:0000256" key="5">
    <source>
        <dbReference type="ARBA" id="ARBA00022801"/>
    </source>
</evidence>
<keyword evidence="6" id="KW-0106">Calcium</keyword>
<dbReference type="PANTHER" id="PTHR33938">
    <property type="entry name" value="FERULOYL ESTERASE B-RELATED"/>
    <property type="match status" value="1"/>
</dbReference>
<evidence type="ECO:0000256" key="4">
    <source>
        <dbReference type="ARBA" id="ARBA00022729"/>
    </source>
</evidence>
<evidence type="ECO:0000256" key="1">
    <source>
        <dbReference type="ARBA" id="ARBA00006249"/>
    </source>
</evidence>
<gene>
    <name evidence="8" type="ORF">PQ455_12330</name>
</gene>
<keyword evidence="3" id="KW-0479">Metal-binding</keyword>
<keyword evidence="9" id="KW-1185">Reference proteome</keyword>
<reference evidence="8 9" key="1">
    <citation type="submission" date="2023-02" db="EMBL/GenBank/DDBJ databases">
        <title>Genome sequence of Sphingomonas naphthae.</title>
        <authorList>
            <person name="Kim S."/>
            <person name="Heo J."/>
            <person name="Kwon S.-W."/>
        </authorList>
    </citation>
    <scope>NUCLEOTIDE SEQUENCE [LARGE SCALE GENOMIC DNA]</scope>
    <source>
        <strain evidence="8 9">KACC 18716</strain>
    </source>
</reference>
<keyword evidence="2" id="KW-0719">Serine esterase</keyword>
<dbReference type="PANTHER" id="PTHR33938:SF15">
    <property type="entry name" value="FERULOYL ESTERASE B-RELATED"/>
    <property type="match status" value="1"/>
</dbReference>
<protein>
    <submittedName>
        <fullName evidence="8">Tannase/feruloyl esterase family alpha/beta hydrolase</fullName>
    </submittedName>
</protein>
<dbReference type="InterPro" id="IPR029058">
    <property type="entry name" value="AB_hydrolase_fold"/>
</dbReference>
<dbReference type="Proteomes" id="UP001220395">
    <property type="component" value="Chromosome"/>
</dbReference>
<evidence type="ECO:0000256" key="2">
    <source>
        <dbReference type="ARBA" id="ARBA00022487"/>
    </source>
</evidence>
<dbReference type="EMBL" id="CP117411">
    <property type="protein sequence ID" value="WCT72423.1"/>
    <property type="molecule type" value="Genomic_DNA"/>
</dbReference>
<dbReference type="GO" id="GO:0016787">
    <property type="term" value="F:hydrolase activity"/>
    <property type="evidence" value="ECO:0007669"/>
    <property type="project" value="UniProtKB-KW"/>
</dbReference>
<keyword evidence="7" id="KW-1015">Disulfide bond</keyword>
<accession>A0ABY7TGT4</accession>
<dbReference type="Gene3D" id="3.40.50.1820">
    <property type="entry name" value="alpha/beta hydrolase"/>
    <property type="match status" value="1"/>
</dbReference>
<evidence type="ECO:0000313" key="8">
    <source>
        <dbReference type="EMBL" id="WCT72423.1"/>
    </source>
</evidence>